<proteinExistence type="predicted"/>
<keyword evidence="3" id="KW-1185">Reference proteome</keyword>
<protein>
    <submittedName>
        <fullName evidence="2">Uncharacterized protein</fullName>
    </submittedName>
</protein>
<organism evidence="2 3">
    <name type="scientific">Streptomyces sulfonofaciens</name>
    <dbReference type="NCBI Taxonomy" id="68272"/>
    <lineage>
        <taxon>Bacteria</taxon>
        <taxon>Bacillati</taxon>
        <taxon>Actinomycetota</taxon>
        <taxon>Actinomycetes</taxon>
        <taxon>Kitasatosporales</taxon>
        <taxon>Streptomycetaceae</taxon>
        <taxon>Streptomyces</taxon>
    </lineage>
</organism>
<evidence type="ECO:0000256" key="1">
    <source>
        <dbReference type="SAM" id="MobiDB-lite"/>
    </source>
</evidence>
<feature type="region of interest" description="Disordered" evidence="1">
    <location>
        <begin position="19"/>
        <end position="47"/>
    </location>
</feature>
<reference evidence="2" key="1">
    <citation type="journal article" date="2014" name="Int. J. Syst. Evol. Microbiol.">
        <title>Complete genome sequence of Corynebacterium casei LMG S-19264T (=DSM 44701T), isolated from a smear-ripened cheese.</title>
        <authorList>
            <consortium name="US DOE Joint Genome Institute (JGI-PGF)"/>
            <person name="Walter F."/>
            <person name="Albersmeier A."/>
            <person name="Kalinowski J."/>
            <person name="Ruckert C."/>
        </authorList>
    </citation>
    <scope>NUCLEOTIDE SEQUENCE</scope>
    <source>
        <strain evidence="2">JCM 5069</strain>
    </source>
</reference>
<sequence length="61" mass="7030">MGPAENLEFERSEIRPHKYDSVPHMRKVRANSRERDTGKRLPTTPTCTETDISTAVWIVMS</sequence>
<dbReference type="Proteomes" id="UP000603708">
    <property type="component" value="Unassembled WGS sequence"/>
</dbReference>
<accession>A0A919GH89</accession>
<name>A0A919GH89_9ACTN</name>
<evidence type="ECO:0000313" key="3">
    <source>
        <dbReference type="Proteomes" id="UP000603708"/>
    </source>
</evidence>
<reference evidence="2" key="2">
    <citation type="submission" date="2020-09" db="EMBL/GenBank/DDBJ databases">
        <authorList>
            <person name="Sun Q."/>
            <person name="Ohkuma M."/>
        </authorList>
    </citation>
    <scope>NUCLEOTIDE SEQUENCE</scope>
    <source>
        <strain evidence="2">JCM 5069</strain>
    </source>
</reference>
<gene>
    <name evidence="2" type="ORF">GCM10018793_49930</name>
</gene>
<evidence type="ECO:0000313" key="2">
    <source>
        <dbReference type="EMBL" id="GHH84712.1"/>
    </source>
</evidence>
<dbReference type="EMBL" id="BNCD01000016">
    <property type="protein sequence ID" value="GHH84712.1"/>
    <property type="molecule type" value="Genomic_DNA"/>
</dbReference>
<dbReference type="AlphaFoldDB" id="A0A919GH89"/>
<comment type="caution">
    <text evidence="2">The sequence shown here is derived from an EMBL/GenBank/DDBJ whole genome shotgun (WGS) entry which is preliminary data.</text>
</comment>